<evidence type="ECO:0000313" key="1">
    <source>
        <dbReference type="EMBL" id="SOC37396.1"/>
    </source>
</evidence>
<proteinExistence type="predicted"/>
<sequence>MRRREQEPSIPSIENAFAKLKAMLRAKAERSIEGLWNTVGEIVNIFTAQECENYFAACGYDPD</sequence>
<organism evidence="1 2">
    <name type="scientific">Rhizobium subbaraonis</name>
    <dbReference type="NCBI Taxonomy" id="908946"/>
    <lineage>
        <taxon>Bacteria</taxon>
        <taxon>Pseudomonadati</taxon>
        <taxon>Pseudomonadota</taxon>
        <taxon>Alphaproteobacteria</taxon>
        <taxon>Hyphomicrobiales</taxon>
        <taxon>Rhizobiaceae</taxon>
        <taxon>Rhizobium/Agrobacterium group</taxon>
        <taxon>Rhizobium</taxon>
    </lineage>
</organism>
<dbReference type="Proteomes" id="UP000219167">
    <property type="component" value="Unassembled WGS sequence"/>
</dbReference>
<keyword evidence="2" id="KW-1185">Reference proteome</keyword>
<evidence type="ECO:0008006" key="3">
    <source>
        <dbReference type="Google" id="ProtNLM"/>
    </source>
</evidence>
<evidence type="ECO:0000313" key="2">
    <source>
        <dbReference type="Proteomes" id="UP000219167"/>
    </source>
</evidence>
<reference evidence="1 2" key="1">
    <citation type="submission" date="2017-08" db="EMBL/GenBank/DDBJ databases">
        <authorList>
            <person name="de Groot N.N."/>
        </authorList>
    </citation>
    <scope>NUCLEOTIDE SEQUENCE [LARGE SCALE GENOMIC DNA]</scope>
    <source>
        <strain evidence="1 2">JC85</strain>
    </source>
</reference>
<accession>A0A285UA06</accession>
<dbReference type="EMBL" id="OBQD01000004">
    <property type="protein sequence ID" value="SOC37396.1"/>
    <property type="molecule type" value="Genomic_DNA"/>
</dbReference>
<dbReference type="AlphaFoldDB" id="A0A285UA06"/>
<gene>
    <name evidence="1" type="ORF">SAMN05892877_104144</name>
</gene>
<protein>
    <recommendedName>
        <fullName evidence="3">Transposase</fullName>
    </recommendedName>
</protein>
<name>A0A285UA06_9HYPH</name>